<dbReference type="Proteomes" id="UP000054217">
    <property type="component" value="Unassembled WGS sequence"/>
</dbReference>
<evidence type="ECO:0000313" key="3">
    <source>
        <dbReference type="Proteomes" id="UP000054217"/>
    </source>
</evidence>
<proteinExistence type="predicted"/>
<gene>
    <name evidence="2" type="ORF">M404DRAFT_23550</name>
</gene>
<accession>A0A0C3P3Q7</accession>
<protein>
    <submittedName>
        <fullName evidence="2">Uncharacterized protein</fullName>
    </submittedName>
</protein>
<dbReference type="InParanoid" id="A0A0C3P3Q7"/>
<keyword evidence="3" id="KW-1185">Reference proteome</keyword>
<sequence>MSPEKHPQTTPLLSPNDPLPSTPTPAPALLPVNPLSAILQAASLMVSALQSPLSVLVNEDMLWHFAAFQLQASLQLASPDVSVPPAPHTPTSSVPSSFPGSLVLTGDMSGATVIEDPGVTLPSSIPPPCTPQPSHSLTLPCIDTVLPSPPTLTPCFQPVEDDMAAPLAQVDELVPLPPTNQGMGTKNALRTSCKTLHKLIEAWANFEPPSNLNSLIFYPHAWHYFKDTGHINLMDHDNAGGQVLFVIPLCDKCTDSSLSPPFLVTQLISLEDDNPDF</sequence>
<feature type="compositionally biased region" description="Pro residues" evidence="1">
    <location>
        <begin position="17"/>
        <end position="27"/>
    </location>
</feature>
<evidence type="ECO:0000313" key="2">
    <source>
        <dbReference type="EMBL" id="KIO07675.1"/>
    </source>
</evidence>
<organism evidence="2 3">
    <name type="scientific">Pisolithus tinctorius Marx 270</name>
    <dbReference type="NCBI Taxonomy" id="870435"/>
    <lineage>
        <taxon>Eukaryota</taxon>
        <taxon>Fungi</taxon>
        <taxon>Dikarya</taxon>
        <taxon>Basidiomycota</taxon>
        <taxon>Agaricomycotina</taxon>
        <taxon>Agaricomycetes</taxon>
        <taxon>Agaricomycetidae</taxon>
        <taxon>Boletales</taxon>
        <taxon>Sclerodermatineae</taxon>
        <taxon>Pisolithaceae</taxon>
        <taxon>Pisolithus</taxon>
    </lineage>
</organism>
<reference evidence="3" key="2">
    <citation type="submission" date="2015-01" db="EMBL/GenBank/DDBJ databases">
        <title>Evolutionary Origins and Diversification of the Mycorrhizal Mutualists.</title>
        <authorList>
            <consortium name="DOE Joint Genome Institute"/>
            <consortium name="Mycorrhizal Genomics Consortium"/>
            <person name="Kohler A."/>
            <person name="Kuo A."/>
            <person name="Nagy L.G."/>
            <person name="Floudas D."/>
            <person name="Copeland A."/>
            <person name="Barry K.W."/>
            <person name="Cichocki N."/>
            <person name="Veneault-Fourrey C."/>
            <person name="LaButti K."/>
            <person name="Lindquist E.A."/>
            <person name="Lipzen A."/>
            <person name="Lundell T."/>
            <person name="Morin E."/>
            <person name="Murat C."/>
            <person name="Riley R."/>
            <person name="Ohm R."/>
            <person name="Sun H."/>
            <person name="Tunlid A."/>
            <person name="Henrissat B."/>
            <person name="Grigoriev I.V."/>
            <person name="Hibbett D.S."/>
            <person name="Martin F."/>
        </authorList>
    </citation>
    <scope>NUCLEOTIDE SEQUENCE [LARGE SCALE GENOMIC DNA]</scope>
    <source>
        <strain evidence="3">Marx 270</strain>
    </source>
</reference>
<feature type="region of interest" description="Disordered" evidence="1">
    <location>
        <begin position="1"/>
        <end position="27"/>
    </location>
</feature>
<dbReference type="AlphaFoldDB" id="A0A0C3P3Q7"/>
<dbReference type="EMBL" id="KN831959">
    <property type="protein sequence ID" value="KIO07675.1"/>
    <property type="molecule type" value="Genomic_DNA"/>
</dbReference>
<reference evidence="2 3" key="1">
    <citation type="submission" date="2014-04" db="EMBL/GenBank/DDBJ databases">
        <authorList>
            <consortium name="DOE Joint Genome Institute"/>
            <person name="Kuo A."/>
            <person name="Kohler A."/>
            <person name="Costa M.D."/>
            <person name="Nagy L.G."/>
            <person name="Floudas D."/>
            <person name="Copeland A."/>
            <person name="Barry K.W."/>
            <person name="Cichocki N."/>
            <person name="Veneault-Fourrey C."/>
            <person name="LaButti K."/>
            <person name="Lindquist E.A."/>
            <person name="Lipzen A."/>
            <person name="Lundell T."/>
            <person name="Morin E."/>
            <person name="Murat C."/>
            <person name="Sun H."/>
            <person name="Tunlid A."/>
            <person name="Henrissat B."/>
            <person name="Grigoriev I.V."/>
            <person name="Hibbett D.S."/>
            <person name="Martin F."/>
            <person name="Nordberg H.P."/>
            <person name="Cantor M.N."/>
            <person name="Hua S.X."/>
        </authorList>
    </citation>
    <scope>NUCLEOTIDE SEQUENCE [LARGE SCALE GENOMIC DNA]</scope>
    <source>
        <strain evidence="2 3">Marx 270</strain>
    </source>
</reference>
<dbReference type="HOGENOM" id="CLU_1005157_0_0_1"/>
<name>A0A0C3P3Q7_PISTI</name>
<evidence type="ECO:0000256" key="1">
    <source>
        <dbReference type="SAM" id="MobiDB-lite"/>
    </source>
</evidence>